<dbReference type="SUPFAM" id="SSF48403">
    <property type="entry name" value="Ankyrin repeat"/>
    <property type="match status" value="1"/>
</dbReference>
<dbReference type="InterPro" id="IPR052050">
    <property type="entry name" value="SecEffector_AnkRepeat"/>
</dbReference>
<reference evidence="1 2" key="1">
    <citation type="submission" date="2023-09" db="EMBL/GenBank/DDBJ databases">
        <title>Pangenome analysis of Batrachochytrium dendrobatidis and related Chytrids.</title>
        <authorList>
            <person name="Yacoub M.N."/>
            <person name="Stajich J.E."/>
            <person name="James T.Y."/>
        </authorList>
    </citation>
    <scope>NUCLEOTIDE SEQUENCE [LARGE SCALE GENOMIC DNA]</scope>
    <source>
        <strain evidence="1 2">JEL0888</strain>
    </source>
</reference>
<comment type="caution">
    <text evidence="1">The sequence shown here is derived from an EMBL/GenBank/DDBJ whole genome shotgun (WGS) entry which is preliminary data.</text>
</comment>
<dbReference type="Gene3D" id="1.25.40.20">
    <property type="entry name" value="Ankyrin repeat-containing domain"/>
    <property type="match status" value="1"/>
</dbReference>
<sequence>MSSQTPSTECTTTDSLLLPRALDSLAPLVAALAAVLPTSLERRIAEREAAHRELVAQLVASHERHVADLVAAHHQHVADLAAEHRRHTAALEHRVAALEQQLAAAVSPPRTPPADLPVRRPTSHWDRLPFDVRRIILIHTDVWTQVQTGFVDPMDLLPRERVELWAAVFDADIDDNLESVPFWRDLASMPATLFWHIRSQRMFHHVRSLGLAGIEENLAHAATKRRWHNLATLDSTRDRSRVQCCSAELQSTHELYPLVYSQASNTIEAVAAARVGAIANAVLVMSRYSQETNDEIRINLLDHAAASGRLDVVQRLHEQGVPCTTLAMDNAAEAGHIGTVAWLSRNRDEGCSPNAIVRAAANGHADVVAYLHKHHNMGNTAAVLRAAIQHGQLRVVEWVYRGTDVRASLYDLREAREAGHACVAEWLLANDVLLAERARFRI</sequence>
<dbReference type="InterPro" id="IPR036770">
    <property type="entry name" value="Ankyrin_rpt-contain_sf"/>
</dbReference>
<protein>
    <submittedName>
        <fullName evidence="1">LON peptidase N-terminal domain and RING finger protein 2</fullName>
    </submittedName>
</protein>
<name>A0ABR4NKS1_9FUNG</name>
<organism evidence="1 2">
    <name type="scientific">Polyrhizophydium stewartii</name>
    <dbReference type="NCBI Taxonomy" id="2732419"/>
    <lineage>
        <taxon>Eukaryota</taxon>
        <taxon>Fungi</taxon>
        <taxon>Fungi incertae sedis</taxon>
        <taxon>Chytridiomycota</taxon>
        <taxon>Chytridiomycota incertae sedis</taxon>
        <taxon>Chytridiomycetes</taxon>
        <taxon>Rhizophydiales</taxon>
        <taxon>Rhizophydiales incertae sedis</taxon>
        <taxon>Polyrhizophydium</taxon>
    </lineage>
</organism>
<dbReference type="PANTHER" id="PTHR46586:SF3">
    <property type="entry name" value="ANKYRIN REPEAT-CONTAINING PROTEIN"/>
    <property type="match status" value="1"/>
</dbReference>
<dbReference type="EMBL" id="JADGIZ020000001">
    <property type="protein sequence ID" value="KAL2920121.1"/>
    <property type="molecule type" value="Genomic_DNA"/>
</dbReference>
<keyword evidence="2" id="KW-1185">Reference proteome</keyword>
<gene>
    <name evidence="1" type="primary">LONRF2</name>
    <name evidence="1" type="ORF">HK105_200187</name>
</gene>
<evidence type="ECO:0000313" key="2">
    <source>
        <dbReference type="Proteomes" id="UP001527925"/>
    </source>
</evidence>
<dbReference type="PANTHER" id="PTHR46586">
    <property type="entry name" value="ANKYRIN REPEAT-CONTAINING PROTEIN"/>
    <property type="match status" value="1"/>
</dbReference>
<accession>A0ABR4NKS1</accession>
<dbReference type="InterPro" id="IPR002110">
    <property type="entry name" value="Ankyrin_rpt"/>
</dbReference>
<dbReference type="Proteomes" id="UP001527925">
    <property type="component" value="Unassembled WGS sequence"/>
</dbReference>
<dbReference type="Pfam" id="PF12796">
    <property type="entry name" value="Ank_2"/>
    <property type="match status" value="1"/>
</dbReference>
<proteinExistence type="predicted"/>
<evidence type="ECO:0000313" key="1">
    <source>
        <dbReference type="EMBL" id="KAL2920121.1"/>
    </source>
</evidence>